<dbReference type="EMBL" id="LKBH01000092">
    <property type="protein sequence ID" value="KQB35813.1"/>
    <property type="molecule type" value="Genomic_DNA"/>
</dbReference>
<evidence type="ECO:0000256" key="1">
    <source>
        <dbReference type="ARBA" id="ARBA00023125"/>
    </source>
</evidence>
<dbReference type="InParanoid" id="A0A0Q0RK58"/>
<dbReference type="GO" id="GO:0015074">
    <property type="term" value="P:DNA integration"/>
    <property type="evidence" value="ECO:0007669"/>
    <property type="project" value="InterPro"/>
</dbReference>
<comment type="caution">
    <text evidence="6">The sequence shown here is derived from an EMBL/GenBank/DDBJ whole genome shotgun (WGS) entry which is preliminary data.</text>
</comment>
<gene>
    <name evidence="6" type="ORF">AOG55_05690</name>
</gene>
<keyword evidence="1 3" id="KW-0238">DNA-binding</keyword>
<dbReference type="SUPFAM" id="SSF56349">
    <property type="entry name" value="DNA breaking-rejoining enzymes"/>
    <property type="match status" value="1"/>
</dbReference>
<dbReference type="GO" id="GO:0003677">
    <property type="term" value="F:DNA binding"/>
    <property type="evidence" value="ECO:0007669"/>
    <property type="project" value="UniProtKB-UniRule"/>
</dbReference>
<dbReference type="GO" id="GO:0006310">
    <property type="term" value="P:DNA recombination"/>
    <property type="evidence" value="ECO:0007669"/>
    <property type="project" value="UniProtKB-KW"/>
</dbReference>
<feature type="domain" description="Tyr recombinase" evidence="4">
    <location>
        <begin position="136"/>
        <end position="312"/>
    </location>
</feature>
<accession>A0A0Q0RK58</accession>
<organism evidence="6 7">
    <name type="scientific">Acidiplasma cupricumulans</name>
    <dbReference type="NCBI Taxonomy" id="312540"/>
    <lineage>
        <taxon>Archaea</taxon>
        <taxon>Methanobacteriati</taxon>
        <taxon>Thermoplasmatota</taxon>
        <taxon>Thermoplasmata</taxon>
        <taxon>Thermoplasmatales</taxon>
        <taxon>Ferroplasmaceae</taxon>
        <taxon>Acidiplasma</taxon>
    </lineage>
</organism>
<dbReference type="PROSITE" id="PS51900">
    <property type="entry name" value="CB"/>
    <property type="match status" value="1"/>
</dbReference>
<evidence type="ECO:0000259" key="5">
    <source>
        <dbReference type="PROSITE" id="PS51900"/>
    </source>
</evidence>
<dbReference type="InterPro" id="IPR044068">
    <property type="entry name" value="CB"/>
</dbReference>
<evidence type="ECO:0000259" key="4">
    <source>
        <dbReference type="PROSITE" id="PS51898"/>
    </source>
</evidence>
<keyword evidence="7" id="KW-1185">Reference proteome</keyword>
<evidence type="ECO:0000313" key="6">
    <source>
        <dbReference type="EMBL" id="KQB35813.1"/>
    </source>
</evidence>
<keyword evidence="2" id="KW-0233">DNA recombination</keyword>
<feature type="domain" description="Core-binding (CB)" evidence="5">
    <location>
        <begin position="21"/>
        <end position="112"/>
    </location>
</feature>
<evidence type="ECO:0000256" key="3">
    <source>
        <dbReference type="PROSITE-ProRule" id="PRU01248"/>
    </source>
</evidence>
<reference evidence="6 7" key="1">
    <citation type="submission" date="2015-09" db="EMBL/GenBank/DDBJ databases">
        <title>Heavy metals and arsenic resistance mechanisms in polyextremophilic archaea of the family Ferroplasmaceae.</title>
        <authorList>
            <person name="Bulaev A.G."/>
            <person name="Kanygina A.V."/>
        </authorList>
    </citation>
    <scope>NUCLEOTIDE SEQUENCE [LARGE SCALE GENOMIC DNA]</scope>
    <source>
        <strain evidence="6 7">BH2</strain>
    </source>
</reference>
<dbReference type="InterPro" id="IPR050090">
    <property type="entry name" value="Tyrosine_recombinase_XerCD"/>
</dbReference>
<sequence>MDYTFYLQREIKKIDSIKINKESKEKIKEFIDDLTFSGISDGRKYAYIIRLRKIALMLNDRFLNPDKKDIKMVISNIMNSRVKRGGSDEHRPSDNSIESYYVTLKKFYKWLLGNNKIYPECVEWIKFNSHPSHEIKPESLITKDEEIKLINGCRNSRDRALISLLYDSGCRISELLTMKIKDLRFDDYGAIISVTGKTGFREVRIIGNSIYYLKEYLNDHPLKDPDSWLFIMKNNERMGYDEVRSMILKAKRRSGIKRRIYPHLFRHTRATILASKVAEAPLESQMGWVHGSRQTRTYIHLSMRDHDNAILKAYGIKIDENKIIEPMPKKCPRCNALNPEDAKYCHNCWLPLDEKLALEYESKEKEIEDKIEKSNIIPGMAKKMIENAPESFKSKLIENVLEEILKDPELLNKFRNEMNKS</sequence>
<dbReference type="Pfam" id="PF00589">
    <property type="entry name" value="Phage_integrase"/>
    <property type="match status" value="1"/>
</dbReference>
<evidence type="ECO:0000256" key="2">
    <source>
        <dbReference type="ARBA" id="ARBA00023172"/>
    </source>
</evidence>
<proteinExistence type="predicted"/>
<dbReference type="RefSeq" id="WP_055040865.1">
    <property type="nucleotide sequence ID" value="NZ_LKBH01000092.1"/>
</dbReference>
<dbReference type="PANTHER" id="PTHR30349">
    <property type="entry name" value="PHAGE INTEGRASE-RELATED"/>
    <property type="match status" value="1"/>
</dbReference>
<evidence type="ECO:0000313" key="7">
    <source>
        <dbReference type="Proteomes" id="UP000050301"/>
    </source>
</evidence>
<name>A0A0Q0RK58_9ARCH</name>
<dbReference type="InterPro" id="IPR013762">
    <property type="entry name" value="Integrase-like_cat_sf"/>
</dbReference>
<dbReference type="PROSITE" id="PS51898">
    <property type="entry name" value="TYR_RECOMBINASE"/>
    <property type="match status" value="1"/>
</dbReference>
<dbReference type="PANTHER" id="PTHR30349:SF87">
    <property type="entry name" value="TRANSPOSASE A"/>
    <property type="match status" value="1"/>
</dbReference>
<dbReference type="Proteomes" id="UP000050301">
    <property type="component" value="Unassembled WGS sequence"/>
</dbReference>
<protein>
    <submittedName>
        <fullName evidence="6">Integrase</fullName>
    </submittedName>
</protein>
<dbReference type="InterPro" id="IPR002104">
    <property type="entry name" value="Integrase_catalytic"/>
</dbReference>
<dbReference type="AlphaFoldDB" id="A0A0Q0RK58"/>
<dbReference type="InterPro" id="IPR011010">
    <property type="entry name" value="DNA_brk_join_enz"/>
</dbReference>
<dbReference type="Gene3D" id="1.10.443.10">
    <property type="entry name" value="Intergrase catalytic core"/>
    <property type="match status" value="1"/>
</dbReference>